<dbReference type="InterPro" id="IPR001343">
    <property type="entry name" value="Hemolysn_Ca-bd"/>
</dbReference>
<evidence type="ECO:0000313" key="6">
    <source>
        <dbReference type="Proteomes" id="UP000067444"/>
    </source>
</evidence>
<reference evidence="5 6" key="1">
    <citation type="journal article" date="2015" name="Genome Announc.">
        <title>Closed Genome Sequence of Octadecabacter temperatus SB1, the First Mesophilic Species of the Genus Octadecabacter.</title>
        <authorList>
            <person name="Voget S."/>
            <person name="Billerbeck S."/>
            <person name="Simon M."/>
            <person name="Daniel R."/>
        </authorList>
    </citation>
    <scope>NUCLEOTIDE SEQUENCE [LARGE SCALE GENOMIC DNA]</scope>
    <source>
        <strain evidence="5 6">SB1</strain>
    </source>
</reference>
<dbReference type="Pfam" id="PF13403">
    <property type="entry name" value="Hint_2"/>
    <property type="match status" value="1"/>
</dbReference>
<proteinExistence type="predicted"/>
<dbReference type="GO" id="GO:0005509">
    <property type="term" value="F:calcium ion binding"/>
    <property type="evidence" value="ECO:0007669"/>
    <property type="project" value="InterPro"/>
</dbReference>
<keyword evidence="6" id="KW-1185">Reference proteome</keyword>
<organism evidence="5 6">
    <name type="scientific">Octadecabacter temperatus</name>
    <dbReference type="NCBI Taxonomy" id="1458307"/>
    <lineage>
        <taxon>Bacteria</taxon>
        <taxon>Pseudomonadati</taxon>
        <taxon>Pseudomonadota</taxon>
        <taxon>Alphaproteobacteria</taxon>
        <taxon>Rhodobacterales</taxon>
        <taxon>Roseobacteraceae</taxon>
        <taxon>Octadecabacter</taxon>
    </lineage>
</organism>
<dbReference type="AlphaFoldDB" id="A0A0K0Y5B8"/>
<dbReference type="STRING" id="1458307.OSB_15140"/>
<dbReference type="InterPro" id="IPR050557">
    <property type="entry name" value="RTX_toxin/Mannuronan_C5-epim"/>
</dbReference>
<dbReference type="PANTHER" id="PTHR38340">
    <property type="entry name" value="S-LAYER PROTEIN"/>
    <property type="match status" value="1"/>
</dbReference>
<comment type="subcellular location">
    <subcellularLocation>
        <location evidence="1">Secreted</location>
    </subcellularLocation>
</comment>
<dbReference type="EMBL" id="CP012160">
    <property type="protein sequence ID" value="AKS46066.1"/>
    <property type="molecule type" value="Genomic_DNA"/>
</dbReference>
<dbReference type="KEGG" id="otm:OSB_15140"/>
<evidence type="ECO:0000256" key="3">
    <source>
        <dbReference type="SAM" id="MobiDB-lite"/>
    </source>
</evidence>
<evidence type="ECO:0000259" key="4">
    <source>
        <dbReference type="Pfam" id="PF13403"/>
    </source>
</evidence>
<dbReference type="InterPro" id="IPR011049">
    <property type="entry name" value="Serralysin-like_metalloprot_C"/>
</dbReference>
<dbReference type="Gene3D" id="2.170.16.10">
    <property type="entry name" value="Hedgehog/Intein (Hint) domain"/>
    <property type="match status" value="1"/>
</dbReference>
<dbReference type="Gene3D" id="2.150.10.10">
    <property type="entry name" value="Serralysin-like metalloprotease, C-terminal"/>
    <property type="match status" value="2"/>
</dbReference>
<evidence type="ECO:0000256" key="1">
    <source>
        <dbReference type="ARBA" id="ARBA00004613"/>
    </source>
</evidence>
<evidence type="ECO:0000313" key="5">
    <source>
        <dbReference type="EMBL" id="AKS46066.1"/>
    </source>
</evidence>
<dbReference type="InterPro" id="IPR018511">
    <property type="entry name" value="Hemolysin-typ_Ca-bd_CS"/>
</dbReference>
<feature type="domain" description="Hedgehog/Intein (Hint)" evidence="4">
    <location>
        <begin position="195"/>
        <end position="341"/>
    </location>
</feature>
<keyword evidence="2" id="KW-0964">Secreted</keyword>
<dbReference type="Proteomes" id="UP000067444">
    <property type="component" value="Chromosome"/>
</dbReference>
<accession>A0A0K0Y5B8</accession>
<dbReference type="RefSeq" id="WP_049834397.1">
    <property type="nucleotide sequence ID" value="NZ_CP012160.1"/>
</dbReference>
<dbReference type="PROSITE" id="PS00330">
    <property type="entry name" value="HEMOLYSIN_CALCIUM"/>
    <property type="match status" value="3"/>
</dbReference>
<dbReference type="GO" id="GO:0005576">
    <property type="term" value="C:extracellular region"/>
    <property type="evidence" value="ECO:0007669"/>
    <property type="project" value="UniProtKB-SubCell"/>
</dbReference>
<dbReference type="InterPro" id="IPR028992">
    <property type="entry name" value="Hedgehog/Intein_dom"/>
</dbReference>
<dbReference type="PRINTS" id="PR00313">
    <property type="entry name" value="CABNDNGRPT"/>
</dbReference>
<dbReference type="InterPro" id="IPR036844">
    <property type="entry name" value="Hint_dom_sf"/>
</dbReference>
<dbReference type="Pfam" id="PF00353">
    <property type="entry name" value="HemolysinCabind"/>
    <property type="match status" value="3"/>
</dbReference>
<sequence>MAEITGTQNGDTLPGTADDDTISGLNGQDSLSGEGGNDTLYGGDGNDTIEGGDGDDSIEGGSGQDILYGGDGNDTILDDEGNQNLGQDTVYGGAGDDTISMSGNGDIAYGGTGDDVFNILTLSNFNGLTIDGGEDADGNDNDVINFSALYEEFPDLQIIYEQGSADSEDGRILIKTAPNGQELGRLTYTNIESIICFTPGTLIATPRGDIPVENLRAGDTVFTRDNGIQELRWTGRKDLGHVDLMMMPELQPVRVKAGSLGHGLPESDLVLSPNHRLLLTGESASLYFEESEVLSAAKHLIGIEGVEQSQVPSIGYIHILFDHHEVVLSNGAWTESFQPGDYSLKGIGQAQRDEIFQLFPELREKQGLEGYQSARRVLKKHEAKLLSA</sequence>
<dbReference type="OrthoDB" id="6305173at2"/>
<gene>
    <name evidence="5" type="primary">apxIA</name>
    <name evidence="5" type="ORF">OSB_15140</name>
</gene>
<evidence type="ECO:0000256" key="2">
    <source>
        <dbReference type="ARBA" id="ARBA00022525"/>
    </source>
</evidence>
<dbReference type="SUPFAM" id="SSF51294">
    <property type="entry name" value="Hedgehog/intein (Hint) domain"/>
    <property type="match status" value="1"/>
</dbReference>
<feature type="region of interest" description="Disordered" evidence="3">
    <location>
        <begin position="1"/>
        <end position="90"/>
    </location>
</feature>
<dbReference type="SUPFAM" id="SSF51120">
    <property type="entry name" value="beta-Roll"/>
    <property type="match status" value="1"/>
</dbReference>
<feature type="compositionally biased region" description="Polar residues" evidence="3">
    <location>
        <begin position="1"/>
        <end position="11"/>
    </location>
</feature>
<protein>
    <submittedName>
        <fullName evidence="5">RTX-I toxin determinant A from serotypes 1/9</fullName>
    </submittedName>
</protein>
<name>A0A0K0Y5B8_9RHOB</name>
<dbReference type="PATRIC" id="fig|1458307.3.peg.1532"/>
<dbReference type="PANTHER" id="PTHR38340:SF1">
    <property type="entry name" value="S-LAYER PROTEIN"/>
    <property type="match status" value="1"/>
</dbReference>